<dbReference type="SUPFAM" id="SSF50129">
    <property type="entry name" value="GroES-like"/>
    <property type="match status" value="1"/>
</dbReference>
<dbReference type="GO" id="GO:0016651">
    <property type="term" value="F:oxidoreductase activity, acting on NAD(P)H"/>
    <property type="evidence" value="ECO:0007669"/>
    <property type="project" value="InterPro"/>
</dbReference>
<dbReference type="GeneID" id="87819550"/>
<reference evidence="4" key="1">
    <citation type="journal article" date="2023" name="Mol. Phylogenet. Evol.">
        <title>Genome-scale phylogeny and comparative genomics of the fungal order Sordariales.</title>
        <authorList>
            <person name="Hensen N."/>
            <person name="Bonometti L."/>
            <person name="Westerberg I."/>
            <person name="Brannstrom I.O."/>
            <person name="Guillou S."/>
            <person name="Cros-Aarteil S."/>
            <person name="Calhoun S."/>
            <person name="Haridas S."/>
            <person name="Kuo A."/>
            <person name="Mondo S."/>
            <person name="Pangilinan J."/>
            <person name="Riley R."/>
            <person name="LaButti K."/>
            <person name="Andreopoulos B."/>
            <person name="Lipzen A."/>
            <person name="Chen C."/>
            <person name="Yan M."/>
            <person name="Daum C."/>
            <person name="Ng V."/>
            <person name="Clum A."/>
            <person name="Steindorff A."/>
            <person name="Ohm R.A."/>
            <person name="Martin F."/>
            <person name="Silar P."/>
            <person name="Natvig D.O."/>
            <person name="Lalanne C."/>
            <person name="Gautier V."/>
            <person name="Ament-Velasquez S.L."/>
            <person name="Kruys A."/>
            <person name="Hutchinson M.I."/>
            <person name="Powell A.J."/>
            <person name="Barry K."/>
            <person name="Miller A.N."/>
            <person name="Grigoriev I.V."/>
            <person name="Debuchy R."/>
            <person name="Gladieux P."/>
            <person name="Hiltunen Thoren M."/>
            <person name="Johannesson H."/>
        </authorList>
    </citation>
    <scope>NUCLEOTIDE SEQUENCE</scope>
    <source>
        <strain evidence="4">CBS 141.50</strain>
    </source>
</reference>
<feature type="domain" description="Enoyl reductase (ER)" evidence="3">
    <location>
        <begin position="12"/>
        <end position="395"/>
    </location>
</feature>
<dbReference type="InterPro" id="IPR047122">
    <property type="entry name" value="Trans-enoyl_RdTase-like"/>
</dbReference>
<reference evidence="4" key="2">
    <citation type="submission" date="2023-05" db="EMBL/GenBank/DDBJ databases">
        <authorList>
            <consortium name="Lawrence Berkeley National Laboratory"/>
            <person name="Steindorff A."/>
            <person name="Hensen N."/>
            <person name="Bonometti L."/>
            <person name="Westerberg I."/>
            <person name="Brannstrom I.O."/>
            <person name="Guillou S."/>
            <person name="Cros-Aarteil S."/>
            <person name="Calhoun S."/>
            <person name="Haridas S."/>
            <person name="Kuo A."/>
            <person name="Mondo S."/>
            <person name="Pangilinan J."/>
            <person name="Riley R."/>
            <person name="Labutti K."/>
            <person name="Andreopoulos B."/>
            <person name="Lipzen A."/>
            <person name="Chen C."/>
            <person name="Yanf M."/>
            <person name="Daum C."/>
            <person name="Ng V."/>
            <person name="Clum A."/>
            <person name="Ohm R."/>
            <person name="Martin F."/>
            <person name="Silar P."/>
            <person name="Natvig D."/>
            <person name="Lalanne C."/>
            <person name="Gautier V."/>
            <person name="Ament-Velasquez S.L."/>
            <person name="Kruys A."/>
            <person name="Hutchinson M.I."/>
            <person name="Powell A.J."/>
            <person name="Barry K."/>
            <person name="Miller A.N."/>
            <person name="Grigoriev I.V."/>
            <person name="Debuchy R."/>
            <person name="Gladieux P."/>
            <person name="Thoren M.H."/>
            <person name="Johannesson H."/>
        </authorList>
    </citation>
    <scope>NUCLEOTIDE SEQUENCE</scope>
    <source>
        <strain evidence="4">CBS 141.50</strain>
    </source>
</reference>
<keyword evidence="2" id="KW-0560">Oxidoreductase</keyword>
<dbReference type="PANTHER" id="PTHR45348">
    <property type="entry name" value="HYPOTHETICAL OXIDOREDUCTASE (EUROFUNG)"/>
    <property type="match status" value="1"/>
</dbReference>
<name>A0AAN6ZPG0_9PEZI</name>
<dbReference type="Proteomes" id="UP001302676">
    <property type="component" value="Unassembled WGS sequence"/>
</dbReference>
<dbReference type="EMBL" id="MU853559">
    <property type="protein sequence ID" value="KAK4146870.1"/>
    <property type="molecule type" value="Genomic_DNA"/>
</dbReference>
<dbReference type="SMART" id="SM00829">
    <property type="entry name" value="PKS_ER"/>
    <property type="match status" value="1"/>
</dbReference>
<dbReference type="Pfam" id="PF08240">
    <property type="entry name" value="ADH_N"/>
    <property type="match status" value="1"/>
</dbReference>
<dbReference type="InterPro" id="IPR020843">
    <property type="entry name" value="ER"/>
</dbReference>
<comment type="caution">
    <text evidence="4">The sequence shown here is derived from an EMBL/GenBank/DDBJ whole genome shotgun (WGS) entry which is preliminary data.</text>
</comment>
<dbReference type="InterPro" id="IPR036291">
    <property type="entry name" value="NAD(P)-bd_dom_sf"/>
</dbReference>
<evidence type="ECO:0000313" key="5">
    <source>
        <dbReference type="Proteomes" id="UP001302676"/>
    </source>
</evidence>
<accession>A0AAN6ZPG0</accession>
<comment type="similarity">
    <text evidence="1">Belongs to the zinc-containing alcohol dehydrogenase family.</text>
</comment>
<dbReference type="Gene3D" id="3.40.50.720">
    <property type="entry name" value="NAD(P)-binding Rossmann-like Domain"/>
    <property type="match status" value="1"/>
</dbReference>
<dbReference type="CDD" id="cd08249">
    <property type="entry name" value="enoyl_reductase_like"/>
    <property type="match status" value="1"/>
</dbReference>
<dbReference type="Gene3D" id="3.90.180.10">
    <property type="entry name" value="Medium-chain alcohol dehydrogenases, catalytic domain"/>
    <property type="match status" value="1"/>
</dbReference>
<gene>
    <name evidence="4" type="ORF">C8A04DRAFT_34745</name>
</gene>
<proteinExistence type="inferred from homology"/>
<dbReference type="RefSeq" id="XP_062640241.1">
    <property type="nucleotide sequence ID" value="XM_062782937.1"/>
</dbReference>
<dbReference type="PANTHER" id="PTHR45348:SF2">
    <property type="entry name" value="ZINC-TYPE ALCOHOL DEHYDROGENASE-LIKE PROTEIN C2E1P3.01"/>
    <property type="match status" value="1"/>
</dbReference>
<dbReference type="SUPFAM" id="SSF51735">
    <property type="entry name" value="NAD(P)-binding Rossmann-fold domains"/>
    <property type="match status" value="1"/>
</dbReference>
<evidence type="ECO:0000256" key="1">
    <source>
        <dbReference type="ARBA" id="ARBA00008072"/>
    </source>
</evidence>
<dbReference type="AlphaFoldDB" id="A0AAN6ZPG0"/>
<dbReference type="InterPro" id="IPR011032">
    <property type="entry name" value="GroES-like_sf"/>
</dbReference>
<protein>
    <submittedName>
        <fullName evidence="4">Chaperonin 10-like protein</fullName>
    </submittedName>
</protein>
<evidence type="ECO:0000256" key="2">
    <source>
        <dbReference type="ARBA" id="ARBA00023002"/>
    </source>
</evidence>
<sequence length="401" mass="42465">MSIPPTQKALLSTAIGFAAVRTVPVPPLKPGQLLVKTVAVALNPTDWKSLYAPDGSAVGTRLGIDFAGVVVDVRESEPGQAGEGKRKWEKGERVCGAVWGGKDDRGAFGEYVVTDGTLLFEIPAHLSFEQAATLPAGIMTCGQGLYRILGLPLPSVSAPPAPPANSGNDRPQDNNLPGPYILIYGGSTASGLLGIQYAKLSGYTVLTTCSPHNFAYLRSLGADAVFDYHPPSTSETDTPDSDPIATLAAHINRLTSNALTHAWDCRPTPDASSSRLCALALSSTHPGTYATLQPRIATNAVEHINPLVTARCSIAYTAFGEEFERYGQRYGVDEEEVEFLGGFFKLARELLESTEKDGGRGLRPAKAEVRGGGLEGVVGGLEDLRGARVSGRKLVYRVGTE</sequence>
<dbReference type="InterPro" id="IPR013154">
    <property type="entry name" value="ADH-like_N"/>
</dbReference>
<evidence type="ECO:0000259" key="3">
    <source>
        <dbReference type="SMART" id="SM00829"/>
    </source>
</evidence>
<organism evidence="4 5">
    <name type="scientific">Dichotomopilus funicola</name>
    <dbReference type="NCBI Taxonomy" id="1934379"/>
    <lineage>
        <taxon>Eukaryota</taxon>
        <taxon>Fungi</taxon>
        <taxon>Dikarya</taxon>
        <taxon>Ascomycota</taxon>
        <taxon>Pezizomycotina</taxon>
        <taxon>Sordariomycetes</taxon>
        <taxon>Sordariomycetidae</taxon>
        <taxon>Sordariales</taxon>
        <taxon>Chaetomiaceae</taxon>
        <taxon>Dichotomopilus</taxon>
    </lineage>
</organism>
<keyword evidence="5" id="KW-1185">Reference proteome</keyword>
<evidence type="ECO:0000313" key="4">
    <source>
        <dbReference type="EMBL" id="KAK4146870.1"/>
    </source>
</evidence>